<dbReference type="AlphaFoldDB" id="A0A821SI37"/>
<evidence type="ECO:0000313" key="2">
    <source>
        <dbReference type="EMBL" id="CAF4318800.1"/>
    </source>
</evidence>
<dbReference type="OrthoDB" id="9997465at2759"/>
<protein>
    <submittedName>
        <fullName evidence="3">Uncharacterized protein</fullName>
    </submittedName>
</protein>
<dbReference type="Proteomes" id="UP000663851">
    <property type="component" value="Unassembled WGS sequence"/>
</dbReference>
<gene>
    <name evidence="2" type="ORF">HFQ381_LOCUS14679</name>
    <name evidence="3" type="ORF">QYT958_LOCUS27853</name>
    <name evidence="1" type="ORF">TIS948_LOCUS12069</name>
</gene>
<dbReference type="Proteomes" id="UP000663825">
    <property type="component" value="Unassembled WGS sequence"/>
</dbReference>
<comment type="caution">
    <text evidence="3">The sequence shown here is derived from an EMBL/GenBank/DDBJ whole genome shotgun (WGS) entry which is preliminary data.</text>
</comment>
<dbReference type="EMBL" id="CAJNXB010001772">
    <property type="protein sequence ID" value="CAF3192687.1"/>
    <property type="molecule type" value="Genomic_DNA"/>
</dbReference>
<evidence type="ECO:0000313" key="4">
    <source>
        <dbReference type="Proteomes" id="UP000663848"/>
    </source>
</evidence>
<name>A0A821SI37_9BILA</name>
<evidence type="ECO:0000313" key="1">
    <source>
        <dbReference type="EMBL" id="CAF3192687.1"/>
    </source>
</evidence>
<organism evidence="3 4">
    <name type="scientific">Rotaria socialis</name>
    <dbReference type="NCBI Taxonomy" id="392032"/>
    <lineage>
        <taxon>Eukaryota</taxon>
        <taxon>Metazoa</taxon>
        <taxon>Spiralia</taxon>
        <taxon>Gnathifera</taxon>
        <taxon>Rotifera</taxon>
        <taxon>Eurotatoria</taxon>
        <taxon>Bdelloidea</taxon>
        <taxon>Philodinida</taxon>
        <taxon>Philodinidae</taxon>
        <taxon>Rotaria</taxon>
    </lineage>
</organism>
<dbReference type="EMBL" id="CAJOBR010007279">
    <property type="protein sequence ID" value="CAF4860135.1"/>
    <property type="molecule type" value="Genomic_DNA"/>
</dbReference>
<dbReference type="Proteomes" id="UP000663848">
    <property type="component" value="Unassembled WGS sequence"/>
</dbReference>
<evidence type="ECO:0000313" key="3">
    <source>
        <dbReference type="EMBL" id="CAF4860135.1"/>
    </source>
</evidence>
<sequence length="127" mass="15193">MTRRFKTKLLKIVIKRSELMHDRFRGSSWTSKISQTDKKSLFANKTGEKFRSKLLKISVAKTWPSIQKVCIIEKDVLRPRIFLTNDYIQFLNKKKGMDRCQTSSTDQTMRTMLMWTSKFEVRYVFKK</sequence>
<proteinExistence type="predicted"/>
<reference evidence="3" key="1">
    <citation type="submission" date="2021-02" db="EMBL/GenBank/DDBJ databases">
        <authorList>
            <person name="Nowell W R."/>
        </authorList>
    </citation>
    <scope>NUCLEOTIDE SEQUENCE</scope>
</reference>
<dbReference type="EMBL" id="CAJOBO010000968">
    <property type="protein sequence ID" value="CAF4318800.1"/>
    <property type="molecule type" value="Genomic_DNA"/>
</dbReference>
<accession>A0A821SI37</accession>